<accession>A0A9J6A751</accession>
<name>A0A9J6A751_SOLCO</name>
<evidence type="ECO:0008006" key="3">
    <source>
        <dbReference type="Google" id="ProtNLM"/>
    </source>
</evidence>
<gene>
    <name evidence="1" type="ORF">H5410_005418</name>
</gene>
<sequence>MYDKAKTRVRIVGGDSYHFQVEMGLHQGSSLSPFLFALAIDQLTQFRLNGGIISKLEVWTPSLEFKGFTLSSTKTIFGV</sequence>
<evidence type="ECO:0000313" key="2">
    <source>
        <dbReference type="Proteomes" id="UP000824120"/>
    </source>
</evidence>
<protein>
    <recommendedName>
        <fullName evidence="3">Reverse transcriptase domain-containing protein</fullName>
    </recommendedName>
</protein>
<dbReference type="Proteomes" id="UP000824120">
    <property type="component" value="Chromosome 2"/>
</dbReference>
<dbReference type="AlphaFoldDB" id="A0A9J6A751"/>
<evidence type="ECO:0000313" key="1">
    <source>
        <dbReference type="EMBL" id="KAG5620200.1"/>
    </source>
</evidence>
<organism evidence="1 2">
    <name type="scientific">Solanum commersonii</name>
    <name type="common">Commerson's wild potato</name>
    <name type="synonym">Commerson's nightshade</name>
    <dbReference type="NCBI Taxonomy" id="4109"/>
    <lineage>
        <taxon>Eukaryota</taxon>
        <taxon>Viridiplantae</taxon>
        <taxon>Streptophyta</taxon>
        <taxon>Embryophyta</taxon>
        <taxon>Tracheophyta</taxon>
        <taxon>Spermatophyta</taxon>
        <taxon>Magnoliopsida</taxon>
        <taxon>eudicotyledons</taxon>
        <taxon>Gunneridae</taxon>
        <taxon>Pentapetalae</taxon>
        <taxon>asterids</taxon>
        <taxon>lamiids</taxon>
        <taxon>Solanales</taxon>
        <taxon>Solanaceae</taxon>
        <taxon>Solanoideae</taxon>
        <taxon>Solaneae</taxon>
        <taxon>Solanum</taxon>
    </lineage>
</organism>
<keyword evidence="2" id="KW-1185">Reference proteome</keyword>
<proteinExistence type="predicted"/>
<comment type="caution">
    <text evidence="1">The sequence shown here is derived from an EMBL/GenBank/DDBJ whole genome shotgun (WGS) entry which is preliminary data.</text>
</comment>
<reference evidence="1 2" key="1">
    <citation type="submission" date="2020-09" db="EMBL/GenBank/DDBJ databases">
        <title>De no assembly of potato wild relative species, Solanum commersonii.</title>
        <authorList>
            <person name="Cho K."/>
        </authorList>
    </citation>
    <scope>NUCLEOTIDE SEQUENCE [LARGE SCALE GENOMIC DNA]</scope>
    <source>
        <strain evidence="1">LZ3.2</strain>
        <tissue evidence="1">Leaf</tissue>
    </source>
</reference>
<dbReference type="OrthoDB" id="1306011at2759"/>
<dbReference type="EMBL" id="JACXVP010000002">
    <property type="protein sequence ID" value="KAG5620200.1"/>
    <property type="molecule type" value="Genomic_DNA"/>
</dbReference>